<keyword evidence="5" id="KW-1185">Reference proteome</keyword>
<dbReference type="OrthoDB" id="338143at2"/>
<proteinExistence type="predicted"/>
<reference evidence="4 5" key="1">
    <citation type="submission" date="2019-07" db="EMBL/GenBank/DDBJ databases">
        <title>Whole genome shotgun sequence of Nocardia ninae NBRC 108245.</title>
        <authorList>
            <person name="Hosoyama A."/>
            <person name="Uohara A."/>
            <person name="Ohji S."/>
            <person name="Ichikawa N."/>
        </authorList>
    </citation>
    <scope>NUCLEOTIDE SEQUENCE [LARGE SCALE GENOMIC DNA]</scope>
    <source>
        <strain evidence="4 5">NBRC 108245</strain>
    </source>
</reference>
<protein>
    <submittedName>
        <fullName evidence="4">Putative Mce family protein</fullName>
    </submittedName>
</protein>
<dbReference type="Pfam" id="PF02470">
    <property type="entry name" value="MlaD"/>
    <property type="match status" value="1"/>
</dbReference>
<evidence type="ECO:0000256" key="1">
    <source>
        <dbReference type="SAM" id="Phobius"/>
    </source>
</evidence>
<dbReference type="GO" id="GO:0005576">
    <property type="term" value="C:extracellular region"/>
    <property type="evidence" value="ECO:0007669"/>
    <property type="project" value="TreeGrafter"/>
</dbReference>
<keyword evidence="1" id="KW-0472">Membrane</keyword>
<dbReference type="InterPro" id="IPR052336">
    <property type="entry name" value="MlaD_Phospholipid_Transporter"/>
</dbReference>
<evidence type="ECO:0000313" key="4">
    <source>
        <dbReference type="EMBL" id="GEM38929.1"/>
    </source>
</evidence>
<feature type="domain" description="Mammalian cell entry C-terminal" evidence="3">
    <location>
        <begin position="118"/>
        <end position="301"/>
    </location>
</feature>
<dbReference type="PANTHER" id="PTHR33371">
    <property type="entry name" value="INTERMEMBRANE PHOSPHOLIPID TRANSPORT SYSTEM BINDING PROTEIN MLAD-RELATED"/>
    <property type="match status" value="1"/>
</dbReference>
<dbReference type="EMBL" id="BJXA01000020">
    <property type="protein sequence ID" value="GEM38929.1"/>
    <property type="molecule type" value="Genomic_DNA"/>
</dbReference>
<sequence length="335" mass="35346">MNSVTAAAVKLGVFVAIVAVCSAFIVAALNTPVPDDKVSYDAVFTDISGLYAGDVVRMSGVAVGKVDSVELDGKHARVRFTVDRQRPLYDNTEAAVRYQDLIGQRYIEVMNAKSGGMRLAPGGTIPVQRTIPSFDVSTLFNGFKPLFDTLDTAQLNQFGTNILRVLQGDGSGIGPALADLDRLTKHAKSSEAVVVLLINNLGAISRSIGGKSAAVGDLVKQLNGVLNQFGSRTAMIVNAVEQANRTLVPLIPLLEELQGAYDDSYLPLDGLLRRLLPQTDQLVEILSLVPSLIAGLNQNVPASGTAKTYSCAGGELGLPGIGDVVLGNQKLVVCK</sequence>
<feature type="transmembrane region" description="Helical" evidence="1">
    <location>
        <begin position="7"/>
        <end position="29"/>
    </location>
</feature>
<dbReference type="Proteomes" id="UP000321424">
    <property type="component" value="Unassembled WGS sequence"/>
</dbReference>
<dbReference type="InterPro" id="IPR024516">
    <property type="entry name" value="Mce_C"/>
</dbReference>
<gene>
    <name evidence="4" type="ORF">NN4_34480</name>
</gene>
<keyword evidence="1" id="KW-1133">Transmembrane helix</keyword>
<dbReference type="GO" id="GO:0051701">
    <property type="term" value="P:biological process involved in interaction with host"/>
    <property type="evidence" value="ECO:0007669"/>
    <property type="project" value="TreeGrafter"/>
</dbReference>
<accession>A0A511MEC5</accession>
<dbReference type="PANTHER" id="PTHR33371:SF17">
    <property type="entry name" value="MCE-FAMILY PROTEIN MCE1B"/>
    <property type="match status" value="1"/>
</dbReference>
<evidence type="ECO:0000259" key="3">
    <source>
        <dbReference type="Pfam" id="PF11887"/>
    </source>
</evidence>
<dbReference type="InterPro" id="IPR005693">
    <property type="entry name" value="Mce"/>
</dbReference>
<dbReference type="InterPro" id="IPR003399">
    <property type="entry name" value="Mce/MlaD"/>
</dbReference>
<feature type="domain" description="Mce/MlaD" evidence="2">
    <location>
        <begin position="37"/>
        <end position="109"/>
    </location>
</feature>
<keyword evidence="1" id="KW-0812">Transmembrane</keyword>
<evidence type="ECO:0000259" key="2">
    <source>
        <dbReference type="Pfam" id="PF02470"/>
    </source>
</evidence>
<dbReference type="Pfam" id="PF11887">
    <property type="entry name" value="Mce4_CUP1"/>
    <property type="match status" value="1"/>
</dbReference>
<dbReference type="RefSeq" id="WP_147131865.1">
    <property type="nucleotide sequence ID" value="NZ_BJXA01000020.1"/>
</dbReference>
<dbReference type="NCBIfam" id="TIGR00996">
    <property type="entry name" value="Mtu_fam_mce"/>
    <property type="match status" value="1"/>
</dbReference>
<evidence type="ECO:0000313" key="5">
    <source>
        <dbReference type="Proteomes" id="UP000321424"/>
    </source>
</evidence>
<name>A0A511MEC5_9NOCA</name>
<organism evidence="4 5">
    <name type="scientific">Nocardia ninae NBRC 108245</name>
    <dbReference type="NCBI Taxonomy" id="1210091"/>
    <lineage>
        <taxon>Bacteria</taxon>
        <taxon>Bacillati</taxon>
        <taxon>Actinomycetota</taxon>
        <taxon>Actinomycetes</taxon>
        <taxon>Mycobacteriales</taxon>
        <taxon>Nocardiaceae</taxon>
        <taxon>Nocardia</taxon>
    </lineage>
</organism>
<comment type="caution">
    <text evidence="4">The sequence shown here is derived from an EMBL/GenBank/DDBJ whole genome shotgun (WGS) entry which is preliminary data.</text>
</comment>
<dbReference type="AlphaFoldDB" id="A0A511MEC5"/>